<dbReference type="InterPro" id="IPR021124">
    <property type="entry name" value="CRISPR-assoc_prot_Cas5"/>
</dbReference>
<dbReference type="STRING" id="879212.DespoDRAFT_02944"/>
<keyword evidence="1" id="KW-0051">Antiviral defense</keyword>
<reference evidence="2 3" key="2">
    <citation type="submission" date="2012-02" db="EMBL/GenBank/DDBJ databases">
        <title>Improved High-Quality Draft sequence of Desulfobacter postgatei 2ac9.</title>
        <authorList>
            <consortium name="US DOE Joint Genome Institute"/>
            <person name="Lucas S."/>
            <person name="Han J."/>
            <person name="Lapidus A."/>
            <person name="Cheng J.-F."/>
            <person name="Goodwin L."/>
            <person name="Pitluck S."/>
            <person name="Peters L."/>
            <person name="Ovchinnikova G."/>
            <person name="Held B."/>
            <person name="Detter J.C."/>
            <person name="Han C."/>
            <person name="Tapia R."/>
            <person name="Land M."/>
            <person name="Hauser L."/>
            <person name="Kyrpides N."/>
            <person name="Ivanova N."/>
            <person name="Pagani I."/>
            <person name="Orellana R."/>
            <person name="Lovley D."/>
            <person name="Woyke T."/>
        </authorList>
    </citation>
    <scope>NUCLEOTIDE SEQUENCE [LARGE SCALE GENOMIC DNA]</scope>
    <source>
        <strain evidence="2 3">2ac9</strain>
    </source>
</reference>
<dbReference type="InterPro" id="IPR010147">
    <property type="entry name" value="CRISPR-assoc_prot_CasD"/>
</dbReference>
<dbReference type="NCBIfam" id="TIGR02593">
    <property type="entry name" value="CRISPR_cas5"/>
    <property type="match status" value="1"/>
</dbReference>
<dbReference type="Gene3D" id="3.30.70.2660">
    <property type="match status" value="1"/>
</dbReference>
<dbReference type="OrthoDB" id="5704083at2"/>
<keyword evidence="3" id="KW-1185">Reference proteome</keyword>
<evidence type="ECO:0000313" key="3">
    <source>
        <dbReference type="Proteomes" id="UP000005778"/>
    </source>
</evidence>
<dbReference type="AlphaFoldDB" id="I5B5J8"/>
<proteinExistence type="predicted"/>
<name>I5B5J8_9BACT</name>
<dbReference type="Proteomes" id="UP000005778">
    <property type="component" value="Chromosome"/>
</dbReference>
<reference evidence="2 3" key="1">
    <citation type="submission" date="2011-09" db="EMBL/GenBank/DDBJ databases">
        <authorList>
            <consortium name="US DOE Joint Genome Institute (JGI-PGF)"/>
            <person name="Lucas S."/>
            <person name="Han J."/>
            <person name="Lapidus A."/>
            <person name="Cheng J.-F."/>
            <person name="Goodwin L."/>
            <person name="Pitluck S."/>
            <person name="Peters L."/>
            <person name="Land M.L."/>
            <person name="Hauser L."/>
            <person name="Orellana R."/>
            <person name="Lovley D."/>
            <person name="Woyke T.J."/>
        </authorList>
    </citation>
    <scope>NUCLEOTIDE SEQUENCE [LARGE SCALE GENOMIC DNA]</scope>
    <source>
        <strain evidence="2 3">2ac9</strain>
    </source>
</reference>
<dbReference type="HOGENOM" id="CLU_084726_1_1_7"/>
<organism evidence="2 3">
    <name type="scientific">Desulfobacter postgatei 2ac9</name>
    <dbReference type="NCBI Taxonomy" id="879212"/>
    <lineage>
        <taxon>Bacteria</taxon>
        <taxon>Pseudomonadati</taxon>
        <taxon>Thermodesulfobacteriota</taxon>
        <taxon>Desulfobacteria</taxon>
        <taxon>Desulfobacterales</taxon>
        <taxon>Desulfobacteraceae</taxon>
        <taxon>Desulfobacter</taxon>
    </lineage>
</organism>
<dbReference type="NCBIfam" id="TIGR01868">
    <property type="entry name" value="casD_Cas5e"/>
    <property type="match status" value="1"/>
</dbReference>
<dbReference type="CDD" id="cd09645">
    <property type="entry name" value="Cas5_I-E"/>
    <property type="match status" value="1"/>
</dbReference>
<dbReference type="GO" id="GO:0051607">
    <property type="term" value="P:defense response to virus"/>
    <property type="evidence" value="ECO:0007669"/>
    <property type="project" value="UniProtKB-KW"/>
</dbReference>
<evidence type="ECO:0000313" key="2">
    <source>
        <dbReference type="EMBL" id="EIM64761.1"/>
    </source>
</evidence>
<protein>
    <submittedName>
        <fullName evidence="2">CRISPR-associated protein Cas5</fullName>
    </submittedName>
</protein>
<dbReference type="GO" id="GO:0003723">
    <property type="term" value="F:RNA binding"/>
    <property type="evidence" value="ECO:0007669"/>
    <property type="project" value="InterPro"/>
</dbReference>
<dbReference type="eggNOG" id="ENOG502ZBPB">
    <property type="taxonomic scope" value="Bacteria"/>
</dbReference>
<dbReference type="EMBL" id="CM001488">
    <property type="protein sequence ID" value="EIM64761.1"/>
    <property type="molecule type" value="Genomic_DNA"/>
</dbReference>
<gene>
    <name evidence="2" type="ORF">DespoDRAFT_02944</name>
</gene>
<evidence type="ECO:0000256" key="1">
    <source>
        <dbReference type="ARBA" id="ARBA00023118"/>
    </source>
</evidence>
<dbReference type="InterPro" id="IPR013422">
    <property type="entry name" value="CRISPR-assoc_prot_Cas5_N"/>
</dbReference>
<dbReference type="RefSeq" id="WP_004074394.1">
    <property type="nucleotide sequence ID" value="NZ_CM001488.1"/>
</dbReference>
<sequence length="216" mass="23953">MDETQSYLGLYLDAPMQSWGYQSKFDRRTSFAFPTKSGIIGMICAAMGIDRSNPDILQDLSNLKMTMLTFQSNGRLTDFHTVGGGWDKKSNPAHIVKTAQGSVGNTVITRREYLLQSRFGVLIMGELLFLEKIAGALYDPKWGIWLGRKSCIPATPICQGIFSDSQTAIGHLENIAGNPVLRTMEEAGTFAEGSDTLNDVPVHFGKRRYAPRRIKI</sequence>
<accession>I5B5J8</accession>
<dbReference type="GO" id="GO:0043571">
    <property type="term" value="P:maintenance of CRISPR repeat elements"/>
    <property type="evidence" value="ECO:0007669"/>
    <property type="project" value="InterPro"/>
</dbReference>
<dbReference type="Pfam" id="PF09704">
    <property type="entry name" value="Cas_Cas5d"/>
    <property type="match status" value="1"/>
</dbReference>